<dbReference type="AlphaFoldDB" id="A0A9X6NJR7"/>
<evidence type="ECO:0000313" key="2">
    <source>
        <dbReference type="Proteomes" id="UP000192578"/>
    </source>
</evidence>
<dbReference type="EMBL" id="MTYJ01000871">
    <property type="protein sequence ID" value="OWA55500.1"/>
    <property type="molecule type" value="Genomic_DNA"/>
</dbReference>
<gene>
    <name evidence="1" type="ORF">BV898_19886</name>
</gene>
<proteinExistence type="predicted"/>
<protein>
    <submittedName>
        <fullName evidence="1">Uncharacterized protein</fullName>
    </submittedName>
</protein>
<organism evidence="1 2">
    <name type="scientific">Hypsibius exemplaris</name>
    <name type="common">Freshwater tardigrade</name>
    <dbReference type="NCBI Taxonomy" id="2072580"/>
    <lineage>
        <taxon>Eukaryota</taxon>
        <taxon>Metazoa</taxon>
        <taxon>Ecdysozoa</taxon>
        <taxon>Tardigrada</taxon>
        <taxon>Eutardigrada</taxon>
        <taxon>Parachela</taxon>
        <taxon>Hypsibioidea</taxon>
        <taxon>Hypsibiidae</taxon>
        <taxon>Hypsibius</taxon>
    </lineage>
</organism>
<name>A0A9X6NJR7_HYPEX</name>
<keyword evidence="2" id="KW-1185">Reference proteome</keyword>
<dbReference type="Proteomes" id="UP000192578">
    <property type="component" value="Unassembled WGS sequence"/>
</dbReference>
<comment type="caution">
    <text evidence="1">The sequence shown here is derived from an EMBL/GenBank/DDBJ whole genome shotgun (WGS) entry which is preliminary data.</text>
</comment>
<accession>A0A9X6NJR7</accession>
<evidence type="ECO:0000313" key="1">
    <source>
        <dbReference type="EMBL" id="OWA55500.1"/>
    </source>
</evidence>
<sequence length="252" mass="28036">MAEAAMKKRKIEDVETEMPMNDEYKLPELPVNGQVAFVEKNRPVYKIGYDKYLSFSPDAEGRINIRLCERKGPIGKPAETGKAVTMDLTQFLRLYGTIMSGVADRPDGEDGPTKYALGNGLYLQWSKFRGNNIATVRRFATLKNGNIVALKKDGLSFGKSTYDNLKKMFKEMKVLQDIVAVPQFKEGKPGPGMKFKELKNGLAHFLMYQHFWNFAPGLRFGVGSGLTLGGLDGGGLKANGYVEWHPLDTNVS</sequence>
<reference evidence="2" key="1">
    <citation type="submission" date="2017-01" db="EMBL/GenBank/DDBJ databases">
        <title>Comparative genomics of anhydrobiosis in the tardigrade Hypsibius dujardini.</title>
        <authorList>
            <person name="Yoshida Y."/>
            <person name="Koutsovoulos G."/>
            <person name="Laetsch D."/>
            <person name="Stevens L."/>
            <person name="Kumar S."/>
            <person name="Horikawa D."/>
            <person name="Ishino K."/>
            <person name="Komine S."/>
            <person name="Tomita M."/>
            <person name="Blaxter M."/>
            <person name="Arakawa K."/>
        </authorList>
    </citation>
    <scope>NUCLEOTIDE SEQUENCE [LARGE SCALE GENOMIC DNA]</scope>
    <source>
        <strain evidence="2">Z151</strain>
    </source>
</reference>